<keyword evidence="1" id="KW-1133">Transmembrane helix</keyword>
<dbReference type="RefSeq" id="WP_148816733.1">
    <property type="nucleotide sequence ID" value="NZ_CP043046.1"/>
</dbReference>
<sequence length="156" mass="16505">MLADRILRMSPIRAWLRTPRPAYAVRQYLLGLALLAFVLRALMPMGFMPGMDAHHGNQVVLMLCNPAGVETAFVLDIGDSHAQADAASTQDDQGMSMQNCPFCMATSQAMLPTADIVLHVASLATSDVPVAVYVGPSPITAQGPPLGSRAPPAHLG</sequence>
<keyword evidence="3" id="KW-1185">Reference proteome</keyword>
<name>A0A5C0B136_9BURK</name>
<gene>
    <name evidence="2" type="ORF">FXN63_18945</name>
</gene>
<evidence type="ECO:0000313" key="2">
    <source>
        <dbReference type="EMBL" id="QEI07686.1"/>
    </source>
</evidence>
<keyword evidence="1" id="KW-0472">Membrane</keyword>
<keyword evidence="1" id="KW-0812">Transmembrane</keyword>
<proteinExistence type="predicted"/>
<dbReference type="Proteomes" id="UP000325161">
    <property type="component" value="Chromosome"/>
</dbReference>
<accession>A0A5C0B136</accession>
<dbReference type="OrthoDB" id="8665387at2"/>
<protein>
    <submittedName>
        <fullName evidence="2">DUF2946 domain-containing protein</fullName>
    </submittedName>
</protein>
<dbReference type="AlphaFoldDB" id="A0A5C0B136"/>
<dbReference type="KEGG" id="pacr:FXN63_18945"/>
<evidence type="ECO:0000256" key="1">
    <source>
        <dbReference type="SAM" id="Phobius"/>
    </source>
</evidence>
<dbReference type="EMBL" id="CP043046">
    <property type="protein sequence ID" value="QEI07686.1"/>
    <property type="molecule type" value="Genomic_DNA"/>
</dbReference>
<evidence type="ECO:0000313" key="3">
    <source>
        <dbReference type="Proteomes" id="UP000325161"/>
    </source>
</evidence>
<dbReference type="InterPro" id="IPR021333">
    <property type="entry name" value="DUF2946"/>
</dbReference>
<dbReference type="Pfam" id="PF11162">
    <property type="entry name" value="DUF2946"/>
    <property type="match status" value="1"/>
</dbReference>
<feature type="transmembrane region" description="Helical" evidence="1">
    <location>
        <begin position="25"/>
        <end position="43"/>
    </location>
</feature>
<reference evidence="2 3" key="1">
    <citation type="submission" date="2019-08" db="EMBL/GenBank/DDBJ databases">
        <title>Amphibian skin-associated Pigmentiphaga: genome sequence and occurrence across geography and hosts.</title>
        <authorList>
            <person name="Bletz M.C."/>
            <person name="Bunk B."/>
            <person name="Sproeer C."/>
            <person name="Biwer P."/>
            <person name="Reiter S."/>
            <person name="Rabemananjara F.C.E."/>
            <person name="Schulz S."/>
            <person name="Overmann J."/>
            <person name="Vences M."/>
        </authorList>
    </citation>
    <scope>NUCLEOTIDE SEQUENCE [LARGE SCALE GENOMIC DNA]</scope>
    <source>
        <strain evidence="2 3">Mada1488</strain>
    </source>
</reference>
<organism evidence="2 3">
    <name type="scientific">Pigmentiphaga aceris</name>
    <dbReference type="NCBI Taxonomy" id="1940612"/>
    <lineage>
        <taxon>Bacteria</taxon>
        <taxon>Pseudomonadati</taxon>
        <taxon>Pseudomonadota</taxon>
        <taxon>Betaproteobacteria</taxon>
        <taxon>Burkholderiales</taxon>
        <taxon>Alcaligenaceae</taxon>
        <taxon>Pigmentiphaga</taxon>
    </lineage>
</organism>